<dbReference type="EMBL" id="BMDG01000003">
    <property type="protein sequence ID" value="GGI06343.1"/>
    <property type="molecule type" value="Genomic_DNA"/>
</dbReference>
<evidence type="ECO:0000259" key="5">
    <source>
        <dbReference type="PROSITE" id="PS50977"/>
    </source>
</evidence>
<name>A0ABQ2B651_9MICO</name>
<dbReference type="Pfam" id="PF21351">
    <property type="entry name" value="TetR_C_41"/>
    <property type="match status" value="1"/>
</dbReference>
<protein>
    <submittedName>
        <fullName evidence="6">TetR family transcriptional regulator</fullName>
    </submittedName>
</protein>
<dbReference type="RefSeq" id="WP_188522630.1">
    <property type="nucleotide sequence ID" value="NZ_BMDG01000003.1"/>
</dbReference>
<dbReference type="PRINTS" id="PR00455">
    <property type="entry name" value="HTHTETR"/>
</dbReference>
<dbReference type="InterPro" id="IPR009057">
    <property type="entry name" value="Homeodomain-like_sf"/>
</dbReference>
<dbReference type="Gene3D" id="1.10.357.10">
    <property type="entry name" value="Tetracycline Repressor, domain 2"/>
    <property type="match status" value="1"/>
</dbReference>
<evidence type="ECO:0000256" key="3">
    <source>
        <dbReference type="ARBA" id="ARBA00023163"/>
    </source>
</evidence>
<evidence type="ECO:0000256" key="2">
    <source>
        <dbReference type="ARBA" id="ARBA00023125"/>
    </source>
</evidence>
<keyword evidence="1" id="KW-0805">Transcription regulation</keyword>
<comment type="caution">
    <text evidence="6">The sequence shown here is derived from an EMBL/GenBank/DDBJ whole genome shotgun (WGS) entry which is preliminary data.</text>
</comment>
<dbReference type="Proteomes" id="UP000632535">
    <property type="component" value="Unassembled WGS sequence"/>
</dbReference>
<accession>A0ABQ2B651</accession>
<dbReference type="InterPro" id="IPR001647">
    <property type="entry name" value="HTH_TetR"/>
</dbReference>
<evidence type="ECO:0000256" key="4">
    <source>
        <dbReference type="PROSITE-ProRule" id="PRU00335"/>
    </source>
</evidence>
<evidence type="ECO:0000313" key="7">
    <source>
        <dbReference type="Proteomes" id="UP000632535"/>
    </source>
</evidence>
<proteinExistence type="predicted"/>
<dbReference type="InterPro" id="IPR050109">
    <property type="entry name" value="HTH-type_TetR-like_transc_reg"/>
</dbReference>
<organism evidence="6 7">
    <name type="scientific">Isoptericola cucumis</name>
    <dbReference type="NCBI Taxonomy" id="1776856"/>
    <lineage>
        <taxon>Bacteria</taxon>
        <taxon>Bacillati</taxon>
        <taxon>Actinomycetota</taxon>
        <taxon>Actinomycetes</taxon>
        <taxon>Micrococcales</taxon>
        <taxon>Promicromonosporaceae</taxon>
        <taxon>Isoptericola</taxon>
    </lineage>
</organism>
<reference evidence="7" key="1">
    <citation type="journal article" date="2019" name="Int. J. Syst. Evol. Microbiol.">
        <title>The Global Catalogue of Microorganisms (GCM) 10K type strain sequencing project: providing services to taxonomists for standard genome sequencing and annotation.</title>
        <authorList>
            <consortium name="The Broad Institute Genomics Platform"/>
            <consortium name="The Broad Institute Genome Sequencing Center for Infectious Disease"/>
            <person name="Wu L."/>
            <person name="Ma J."/>
        </authorList>
    </citation>
    <scope>NUCLEOTIDE SEQUENCE [LARGE SCALE GENOMIC DNA]</scope>
    <source>
        <strain evidence="7">CCM 8653</strain>
    </source>
</reference>
<keyword evidence="3" id="KW-0804">Transcription</keyword>
<evidence type="ECO:0000313" key="6">
    <source>
        <dbReference type="EMBL" id="GGI06343.1"/>
    </source>
</evidence>
<evidence type="ECO:0000256" key="1">
    <source>
        <dbReference type="ARBA" id="ARBA00023015"/>
    </source>
</evidence>
<dbReference type="Pfam" id="PF00440">
    <property type="entry name" value="TetR_N"/>
    <property type="match status" value="1"/>
</dbReference>
<dbReference type="PROSITE" id="PS50977">
    <property type="entry name" value="HTH_TETR_2"/>
    <property type="match status" value="1"/>
</dbReference>
<feature type="DNA-binding region" description="H-T-H motif" evidence="4">
    <location>
        <begin position="33"/>
        <end position="52"/>
    </location>
</feature>
<dbReference type="PANTHER" id="PTHR30055">
    <property type="entry name" value="HTH-TYPE TRANSCRIPTIONAL REGULATOR RUTR"/>
    <property type="match status" value="1"/>
</dbReference>
<feature type="domain" description="HTH tetR-type" evidence="5">
    <location>
        <begin position="10"/>
        <end position="70"/>
    </location>
</feature>
<sequence length="195" mass="20696">MPRRTKAESEATAAAILAAARDLYARRGYAAVAVEEVAAACGVTRGAVYHHFGSRVGLFAAVHASVTAAVAAEIERATDHVHDPWEGLEAGCHAFLRAVVADDARQVVLVDGPAVLGWARWRQDDARSSGRLLDAVLTELADAGRVRRDGVAATSALLSGAMNEAALWVADAPDRERALAQAWQALRRLLRGVRA</sequence>
<dbReference type="PANTHER" id="PTHR30055:SF234">
    <property type="entry name" value="HTH-TYPE TRANSCRIPTIONAL REGULATOR BETI"/>
    <property type="match status" value="1"/>
</dbReference>
<keyword evidence="7" id="KW-1185">Reference proteome</keyword>
<gene>
    <name evidence="6" type="ORF">GCM10007368_10690</name>
</gene>
<dbReference type="SUPFAM" id="SSF46689">
    <property type="entry name" value="Homeodomain-like"/>
    <property type="match status" value="1"/>
</dbReference>
<dbReference type="InterPro" id="IPR049484">
    <property type="entry name" value="Rv0078-like_C"/>
</dbReference>
<keyword evidence="2 4" id="KW-0238">DNA-binding</keyword>